<evidence type="ECO:0000313" key="12">
    <source>
        <dbReference type="Proteomes" id="UP000434172"/>
    </source>
</evidence>
<dbReference type="GO" id="GO:0055085">
    <property type="term" value="P:transmembrane transport"/>
    <property type="evidence" value="ECO:0007669"/>
    <property type="project" value="TreeGrafter"/>
</dbReference>
<protein>
    <submittedName>
        <fullName evidence="11">Transient receptor potential ion channel</fullName>
    </submittedName>
</protein>
<evidence type="ECO:0000256" key="8">
    <source>
        <dbReference type="SAM" id="Phobius"/>
    </source>
</evidence>
<dbReference type="InterPro" id="IPR040241">
    <property type="entry name" value="TRP_Flc/Pkd2-like"/>
</dbReference>
<feature type="compositionally biased region" description="Low complexity" evidence="7">
    <location>
        <begin position="689"/>
        <end position="703"/>
    </location>
</feature>
<comment type="caution">
    <text evidence="11">The sequence shown here is derived from an EMBL/GenBank/DDBJ whole genome shotgun (WGS) entry which is preliminary data.</text>
</comment>
<accession>A0A8H3W3D8</accession>
<feature type="transmembrane region" description="Helical" evidence="8">
    <location>
        <begin position="361"/>
        <end position="392"/>
    </location>
</feature>
<keyword evidence="3 8" id="KW-0812">Transmembrane</keyword>
<feature type="signal peptide" evidence="9">
    <location>
        <begin position="1"/>
        <end position="26"/>
    </location>
</feature>
<comment type="subcellular location">
    <subcellularLocation>
        <location evidence="1">Membrane</location>
        <topology evidence="1">Multi-pass membrane protein</topology>
    </subcellularLocation>
</comment>
<proteinExistence type="inferred from homology"/>
<keyword evidence="12" id="KW-1185">Reference proteome</keyword>
<evidence type="ECO:0000256" key="7">
    <source>
        <dbReference type="SAM" id="MobiDB-lite"/>
    </source>
</evidence>
<keyword evidence="5 8" id="KW-1133">Transmembrane helix</keyword>
<evidence type="ECO:0000256" key="4">
    <source>
        <dbReference type="ARBA" id="ARBA00022729"/>
    </source>
</evidence>
<gene>
    <name evidence="11" type="ORF">GQ607_012906</name>
</gene>
<dbReference type="GO" id="GO:0009272">
    <property type="term" value="P:fungal-type cell wall biogenesis"/>
    <property type="evidence" value="ECO:0007669"/>
    <property type="project" value="TreeGrafter"/>
</dbReference>
<reference evidence="11 12" key="1">
    <citation type="submission" date="2019-12" db="EMBL/GenBank/DDBJ databases">
        <title>A genome sequence resource for the geographically widespread anthracnose pathogen Colletotrichum asianum.</title>
        <authorList>
            <person name="Meng Y."/>
        </authorList>
    </citation>
    <scope>NUCLEOTIDE SEQUENCE [LARGE SCALE GENOMIC DNA]</scope>
    <source>
        <strain evidence="11 12">ICMP 18580</strain>
    </source>
</reference>
<feature type="transmembrane region" description="Helical" evidence="8">
    <location>
        <begin position="413"/>
        <end position="433"/>
    </location>
</feature>
<dbReference type="PANTHER" id="PTHR31145:SF5">
    <property type="entry name" value="DUF907 DOMAIN PROTEIN (AFU_ORTHOLOGUE AFUA_2G06100)"/>
    <property type="match status" value="1"/>
</dbReference>
<evidence type="ECO:0000256" key="9">
    <source>
        <dbReference type="SAM" id="SignalP"/>
    </source>
</evidence>
<evidence type="ECO:0000259" key="10">
    <source>
        <dbReference type="SMART" id="SM01320"/>
    </source>
</evidence>
<sequence>MTRSAPSWGPRRLLAVAATFATSTLADSILKTSSFTTCGNDSAITVQKIDIQYNNDDKTVTFDVAGTSAKSQNVTAVLDVTAYGTAIYSNSFNPCDAGTYVEQLCPVPAGSFSARGTQKIPDEYASMVPAIAFQVPDIAAQAKLQLNTLDSSTQVACITSQVTNGKTASVAAVSYVAAGVAALALVAGGVSAVSGAFAGTSAALSGHGGAGTMSPSFTEVAGWFQGMAMNGMLSVNYPPVYRSFTKNFGFSTGIIPWTDMQIAIDNFRGATGGDLTKDSIEVLKNSTLVLSDGSTIDGNSTLFKAKRAMETFALLARDIETSVNGTTSGDAGDDPVSTIKQKVQGITAFVNTLSVPKSNTFMTVLLIVAIIIAAIIVGILLVKVILEFWALFGSFPKGLAGFREHYWGSIARTITQLILLLYGIWVLYCIFQFTNGDSWAAKALAGVSLGIFTAILAFFSYKIWSTARKLKNAEGDVSGLYNDKSNWMKYSLFYESYKKSYWWIFVPVIIYAFAKGTILAAGDGHGMAQTSAQLIVEGLMLILLLWARPFERKSGNVINIAIQVVRVLSVACILVFVEEFGIAQTTQTVTGVVLIAVQSALTGVLALLIIWNAVNACIKENPHRKRRKEMEKMQRDMDTLTPLDARNSLLMDRKDPEHGTTFSMSSVPEKKGGRPESPDAYLGAAGHAPYHPLTPNTPYNNPNESRDNLVLGAAPIADRNPTLPNVGGGPGYQGGYGGGGGYRGVYH</sequence>
<dbReference type="Pfam" id="PF06011">
    <property type="entry name" value="TRP"/>
    <property type="match status" value="1"/>
</dbReference>
<keyword evidence="11" id="KW-0675">Receptor</keyword>
<dbReference type="InterPro" id="IPR010308">
    <property type="entry name" value="TRP_C"/>
</dbReference>
<evidence type="ECO:0000256" key="3">
    <source>
        <dbReference type="ARBA" id="ARBA00022692"/>
    </source>
</evidence>
<dbReference type="AlphaFoldDB" id="A0A8H3W3D8"/>
<feature type="transmembrane region" description="Helical" evidence="8">
    <location>
        <begin position="501"/>
        <end position="521"/>
    </location>
</feature>
<feature type="compositionally biased region" description="Basic and acidic residues" evidence="7">
    <location>
        <begin position="668"/>
        <end position="677"/>
    </location>
</feature>
<keyword evidence="4 9" id="KW-0732">Signal</keyword>
<evidence type="ECO:0000256" key="2">
    <source>
        <dbReference type="ARBA" id="ARBA00010642"/>
    </source>
</evidence>
<name>A0A8H3W3D8_9PEZI</name>
<feature type="chain" id="PRO_5034937713" evidence="9">
    <location>
        <begin position="27"/>
        <end position="747"/>
    </location>
</feature>
<dbReference type="OrthoDB" id="2115177at2759"/>
<evidence type="ECO:0000256" key="1">
    <source>
        <dbReference type="ARBA" id="ARBA00004141"/>
    </source>
</evidence>
<evidence type="ECO:0000313" key="11">
    <source>
        <dbReference type="EMBL" id="KAF0319804.1"/>
    </source>
</evidence>
<dbReference type="PANTHER" id="PTHR31145">
    <property type="entry name" value="INTEGRAL MEMBRANE PROTEIN (AFU_ORTHOLOGUE AFUA_7G01610)"/>
    <property type="match status" value="1"/>
</dbReference>
<evidence type="ECO:0000256" key="5">
    <source>
        <dbReference type="ARBA" id="ARBA00022989"/>
    </source>
</evidence>
<comment type="similarity">
    <text evidence="2">Belongs to the transient receptor potential (TRP) ion channel family.</text>
</comment>
<evidence type="ECO:0000256" key="6">
    <source>
        <dbReference type="ARBA" id="ARBA00023136"/>
    </source>
</evidence>
<dbReference type="EMBL" id="WOWK01000090">
    <property type="protein sequence ID" value="KAF0319804.1"/>
    <property type="molecule type" value="Genomic_DNA"/>
</dbReference>
<feature type="transmembrane region" description="Helical" evidence="8">
    <location>
        <begin position="527"/>
        <end position="546"/>
    </location>
</feature>
<dbReference type="InterPro" id="IPR032800">
    <property type="entry name" value="TRP_N"/>
</dbReference>
<dbReference type="GO" id="GO:0016020">
    <property type="term" value="C:membrane"/>
    <property type="evidence" value="ECO:0007669"/>
    <property type="project" value="UniProtKB-SubCell"/>
</dbReference>
<feature type="transmembrane region" description="Helical" evidence="8">
    <location>
        <begin position="558"/>
        <end position="577"/>
    </location>
</feature>
<feature type="region of interest" description="Disordered" evidence="7">
    <location>
        <begin position="647"/>
        <end position="707"/>
    </location>
</feature>
<feature type="region of interest" description="Disordered" evidence="7">
    <location>
        <begin position="720"/>
        <end position="739"/>
    </location>
</feature>
<keyword evidence="6 8" id="KW-0472">Membrane</keyword>
<dbReference type="Pfam" id="PF14558">
    <property type="entry name" value="TRP_N"/>
    <property type="match status" value="1"/>
</dbReference>
<dbReference type="SMART" id="SM01320">
    <property type="entry name" value="TRP_N"/>
    <property type="match status" value="1"/>
</dbReference>
<feature type="transmembrane region" description="Helical" evidence="8">
    <location>
        <begin position="589"/>
        <end position="618"/>
    </location>
</feature>
<feature type="domain" description="ML-like" evidence="10">
    <location>
        <begin position="28"/>
        <end position="169"/>
    </location>
</feature>
<organism evidence="11 12">
    <name type="scientific">Colletotrichum asianum</name>
    <dbReference type="NCBI Taxonomy" id="702518"/>
    <lineage>
        <taxon>Eukaryota</taxon>
        <taxon>Fungi</taxon>
        <taxon>Dikarya</taxon>
        <taxon>Ascomycota</taxon>
        <taxon>Pezizomycotina</taxon>
        <taxon>Sordariomycetes</taxon>
        <taxon>Hypocreomycetidae</taxon>
        <taxon>Glomerellales</taxon>
        <taxon>Glomerellaceae</taxon>
        <taxon>Colletotrichum</taxon>
        <taxon>Colletotrichum gloeosporioides species complex</taxon>
    </lineage>
</organism>
<feature type="transmembrane region" description="Helical" evidence="8">
    <location>
        <begin position="439"/>
        <end position="461"/>
    </location>
</feature>
<feature type="compositionally biased region" description="Gly residues" evidence="7">
    <location>
        <begin position="726"/>
        <end position="739"/>
    </location>
</feature>
<dbReference type="Proteomes" id="UP000434172">
    <property type="component" value="Unassembled WGS sequence"/>
</dbReference>